<dbReference type="EMBL" id="GDID01007281">
    <property type="protein sequence ID" value="JAP89325.1"/>
    <property type="molecule type" value="Transcribed_RNA"/>
</dbReference>
<protein>
    <submittedName>
        <fullName evidence="1">Uncharacterized protein</fullName>
    </submittedName>
</protein>
<name>A0A146K074_9EUKA</name>
<evidence type="ECO:0000313" key="1">
    <source>
        <dbReference type="EMBL" id="JAP89325.1"/>
    </source>
</evidence>
<feature type="non-terminal residue" evidence="1">
    <location>
        <position position="399"/>
    </location>
</feature>
<organism evidence="1">
    <name type="scientific">Trepomonas sp. PC1</name>
    <dbReference type="NCBI Taxonomy" id="1076344"/>
    <lineage>
        <taxon>Eukaryota</taxon>
        <taxon>Metamonada</taxon>
        <taxon>Diplomonadida</taxon>
        <taxon>Hexamitidae</taxon>
        <taxon>Hexamitinae</taxon>
        <taxon>Trepomonas</taxon>
    </lineage>
</organism>
<proteinExistence type="predicted"/>
<accession>A0A146K074</accession>
<dbReference type="AlphaFoldDB" id="A0A146K074"/>
<feature type="non-terminal residue" evidence="1">
    <location>
        <position position="1"/>
    </location>
</feature>
<sequence length="399" mass="47122">KLKRRLISQMEFVQQLKRNSRLKYGDLRQFASKILIVDKNCSKICFDLTTFLVKQFLLRPEDRIECFMDQSQLQNVVIGQYKSEIYVLLQQNRKYLLKMDLQFNVIEFKIVDLQVQLVQMLHFGANLLFVTQFNEVFSGNQLLLNRFTDLAIDGEYLVAKQNGKSIVFDEFMKKVNEFDCDIQLSLLQQKLQMNQINLNKYICENLNNTLECINVLSDFIQINFIKNRFCIKNLLKEPQLHILHVIVNAVIHWIKRQDSAILESILEKQQITINELCEICFECKFPDLAVMLVNYTDVPVNVLIDFCFKTNAIDLVDQLLERTHDYKYNFELNQLFHPIVYFLLQGIQIQPFDTYLDAQQIAKQLKPFFIFENEKIGFETCGPINSDICCIRIHEFTGW</sequence>
<gene>
    <name evidence="1" type="ORF">TPC1_31180</name>
</gene>
<reference evidence="1" key="1">
    <citation type="submission" date="2015-07" db="EMBL/GenBank/DDBJ databases">
        <title>Adaptation to a free-living lifestyle via gene acquisitions in the diplomonad Trepomonas sp. PC1.</title>
        <authorList>
            <person name="Xu F."/>
            <person name="Jerlstrom-Hultqvist J."/>
            <person name="Kolisko M."/>
            <person name="Simpson A.G.B."/>
            <person name="Roger A.J."/>
            <person name="Svard S.G."/>
            <person name="Andersson J.O."/>
        </authorList>
    </citation>
    <scope>NUCLEOTIDE SEQUENCE</scope>
    <source>
        <strain evidence="1">PC1</strain>
    </source>
</reference>